<accession>A0A8S5TVJ6</accession>
<organism evidence="1">
    <name type="scientific">Siphoviridae sp. ctx254</name>
    <dbReference type="NCBI Taxonomy" id="2825737"/>
    <lineage>
        <taxon>Viruses</taxon>
        <taxon>Duplodnaviria</taxon>
        <taxon>Heunggongvirae</taxon>
        <taxon>Uroviricota</taxon>
        <taxon>Caudoviricetes</taxon>
    </lineage>
</organism>
<sequence>MTIDEMKADIEKRYFEWLYELVCGKWEPRNLSFRRLLTFLYDTQFVPDNEMDCNRAIDGENLRGRFAEECNDIPGTIPENNVSVTFQGKPCSMLEMMVALALRCEETIMEDADIGNRTGQWFWSMVVSLGLASMDDNRFHQSRAEFVIERFRRRDYQPNGAGSLFTLQNPKDDMRTLDIWYQMMAYLNENDI</sequence>
<evidence type="ECO:0000313" key="1">
    <source>
        <dbReference type="EMBL" id="DAF86233.1"/>
    </source>
</evidence>
<reference evidence="1" key="1">
    <citation type="journal article" date="2021" name="Proc. Natl. Acad. Sci. U.S.A.">
        <title>A Catalog of Tens of Thousands of Viruses from Human Metagenomes Reveals Hidden Associations with Chronic Diseases.</title>
        <authorList>
            <person name="Tisza M.J."/>
            <person name="Buck C.B."/>
        </authorList>
    </citation>
    <scope>NUCLEOTIDE SEQUENCE</scope>
    <source>
        <strain evidence="1">Ctx254</strain>
    </source>
</reference>
<name>A0A8S5TVJ6_9CAUD</name>
<protein>
    <submittedName>
        <fullName evidence="1">Uncharacterized protein</fullName>
    </submittedName>
</protein>
<proteinExistence type="predicted"/>
<dbReference type="EMBL" id="BK015941">
    <property type="protein sequence ID" value="DAF86233.1"/>
    <property type="molecule type" value="Genomic_DNA"/>
</dbReference>